<dbReference type="SMART" id="SM00345">
    <property type="entry name" value="HTH_GNTR"/>
    <property type="match status" value="1"/>
</dbReference>
<dbReference type="GO" id="GO:0003700">
    <property type="term" value="F:DNA-binding transcription factor activity"/>
    <property type="evidence" value="ECO:0007669"/>
    <property type="project" value="InterPro"/>
</dbReference>
<dbReference type="InterPro" id="IPR036388">
    <property type="entry name" value="WH-like_DNA-bd_sf"/>
</dbReference>
<keyword evidence="3" id="KW-0804">Transcription</keyword>
<dbReference type="SMART" id="SM00895">
    <property type="entry name" value="FCD"/>
    <property type="match status" value="1"/>
</dbReference>
<dbReference type="InterPro" id="IPR011711">
    <property type="entry name" value="GntR_C"/>
</dbReference>
<proteinExistence type="predicted"/>
<dbReference type="InterPro" id="IPR036390">
    <property type="entry name" value="WH_DNA-bd_sf"/>
</dbReference>
<evidence type="ECO:0000256" key="3">
    <source>
        <dbReference type="ARBA" id="ARBA00023163"/>
    </source>
</evidence>
<keyword evidence="2" id="KW-0238">DNA-binding</keyword>
<dbReference type="Pfam" id="PF07729">
    <property type="entry name" value="FCD"/>
    <property type="match status" value="1"/>
</dbReference>
<dbReference type="Proteomes" id="UP000464262">
    <property type="component" value="Chromosome 1"/>
</dbReference>
<name>A0A7Z2YE12_9VIBR</name>
<dbReference type="InterPro" id="IPR008920">
    <property type="entry name" value="TF_FadR/GntR_C"/>
</dbReference>
<dbReference type="AlphaFoldDB" id="A0A7Z2YE12"/>
<evidence type="ECO:0000256" key="2">
    <source>
        <dbReference type="ARBA" id="ARBA00023125"/>
    </source>
</evidence>
<evidence type="ECO:0000313" key="6">
    <source>
        <dbReference type="Proteomes" id="UP000464262"/>
    </source>
</evidence>
<gene>
    <name evidence="5" type="ORF">GT360_10390</name>
</gene>
<protein>
    <submittedName>
        <fullName evidence="5">FCD domain-containing protein</fullName>
    </submittedName>
</protein>
<dbReference type="Gene3D" id="1.20.120.530">
    <property type="entry name" value="GntR ligand-binding domain-like"/>
    <property type="match status" value="1"/>
</dbReference>
<dbReference type="Pfam" id="PF00392">
    <property type="entry name" value="GntR"/>
    <property type="match status" value="1"/>
</dbReference>
<dbReference type="SUPFAM" id="SSF48008">
    <property type="entry name" value="GntR ligand-binding domain-like"/>
    <property type="match status" value="1"/>
</dbReference>
<dbReference type="PANTHER" id="PTHR43537">
    <property type="entry name" value="TRANSCRIPTIONAL REGULATOR, GNTR FAMILY"/>
    <property type="match status" value="1"/>
</dbReference>
<dbReference type="EMBL" id="CP047475">
    <property type="protein sequence ID" value="QIA63903.1"/>
    <property type="molecule type" value="Genomic_DNA"/>
</dbReference>
<dbReference type="InterPro" id="IPR000524">
    <property type="entry name" value="Tscrpt_reg_HTH_GntR"/>
</dbReference>
<evidence type="ECO:0000313" key="5">
    <source>
        <dbReference type="EMBL" id="QIA63903.1"/>
    </source>
</evidence>
<dbReference type="PROSITE" id="PS50949">
    <property type="entry name" value="HTH_GNTR"/>
    <property type="match status" value="1"/>
</dbReference>
<evidence type="ECO:0000259" key="4">
    <source>
        <dbReference type="PROSITE" id="PS50949"/>
    </source>
</evidence>
<dbReference type="Gene3D" id="1.10.10.10">
    <property type="entry name" value="Winged helix-like DNA-binding domain superfamily/Winged helix DNA-binding domain"/>
    <property type="match status" value="1"/>
</dbReference>
<keyword evidence="6" id="KW-1185">Reference proteome</keyword>
<dbReference type="KEGG" id="vas:GT360_10390"/>
<evidence type="ECO:0000256" key="1">
    <source>
        <dbReference type="ARBA" id="ARBA00023015"/>
    </source>
</evidence>
<dbReference type="SUPFAM" id="SSF46785">
    <property type="entry name" value="Winged helix' DNA-binding domain"/>
    <property type="match status" value="1"/>
</dbReference>
<accession>A0A7Z2YE12</accession>
<sequence>MKLSEQAYNKLKCMILENKFRINQQLLVDEAVEICGFSRTPVREALLRLQQDGLIKLHPRHGLKICALSRRDVEELYELIAHLEVMALDICISKGLTEEQLNILRNYTAQMEQALDDNDIQKWAIHDFAFHDQIFQYTENSRLIETARKYNEQNKRCKDIVIKLRPLPWDSIIEHNKLIDTLQSGNIDEAREMHLTHWDQVSKQFIEFLENYHFLDK</sequence>
<reference evidence="5 6" key="1">
    <citation type="submission" date="2020-01" db="EMBL/GenBank/DDBJ databases">
        <title>Whole genome and functional gene identification of agarase of Vibrio HN897.</title>
        <authorList>
            <person name="Liu Y."/>
            <person name="Zhao Z."/>
        </authorList>
    </citation>
    <scope>NUCLEOTIDE SEQUENCE [LARGE SCALE GENOMIC DNA]</scope>
    <source>
        <strain evidence="5 6">HN897</strain>
    </source>
</reference>
<feature type="domain" description="HTH gntR-type" evidence="4">
    <location>
        <begin position="1"/>
        <end position="68"/>
    </location>
</feature>
<dbReference type="GO" id="GO:0003677">
    <property type="term" value="F:DNA binding"/>
    <property type="evidence" value="ECO:0007669"/>
    <property type="project" value="UniProtKB-KW"/>
</dbReference>
<keyword evidence="1" id="KW-0805">Transcription regulation</keyword>
<dbReference type="PANTHER" id="PTHR43537:SF24">
    <property type="entry name" value="GLUCONATE OPERON TRANSCRIPTIONAL REPRESSOR"/>
    <property type="match status" value="1"/>
</dbReference>
<organism evidence="5 6">
    <name type="scientific">Vibrio astriarenae</name>
    <dbReference type="NCBI Taxonomy" id="1481923"/>
    <lineage>
        <taxon>Bacteria</taxon>
        <taxon>Pseudomonadati</taxon>
        <taxon>Pseudomonadota</taxon>
        <taxon>Gammaproteobacteria</taxon>
        <taxon>Vibrionales</taxon>
        <taxon>Vibrionaceae</taxon>
        <taxon>Vibrio</taxon>
    </lineage>
</organism>
<dbReference type="RefSeq" id="WP_164648798.1">
    <property type="nucleotide sequence ID" value="NZ_CP047475.1"/>
</dbReference>